<protein>
    <submittedName>
        <fullName evidence="1">Uncharacterized protein</fullName>
    </submittedName>
</protein>
<organism evidence="1 2">
    <name type="scientific">Companilactobacillus nodensis DSM 19682 = JCM 14932 = NBRC 107160</name>
    <dbReference type="NCBI Taxonomy" id="1423775"/>
    <lineage>
        <taxon>Bacteria</taxon>
        <taxon>Bacillati</taxon>
        <taxon>Bacillota</taxon>
        <taxon>Bacilli</taxon>
        <taxon>Lactobacillales</taxon>
        <taxon>Lactobacillaceae</taxon>
        <taxon>Companilactobacillus</taxon>
    </lineage>
</organism>
<dbReference type="RefSeq" id="WP_025025133.1">
    <property type="nucleotide sequence ID" value="NZ_AZDZ01000019.1"/>
</dbReference>
<evidence type="ECO:0000313" key="2">
    <source>
        <dbReference type="Proteomes" id="UP000051248"/>
    </source>
</evidence>
<evidence type="ECO:0000313" key="1">
    <source>
        <dbReference type="EMBL" id="KRK78988.1"/>
    </source>
</evidence>
<dbReference type="Proteomes" id="UP000051248">
    <property type="component" value="Unassembled WGS sequence"/>
</dbReference>
<keyword evidence="2" id="KW-1185">Reference proteome</keyword>
<dbReference type="PATRIC" id="fig|1423775.4.peg.1378"/>
<comment type="caution">
    <text evidence="1">The sequence shown here is derived from an EMBL/GenBank/DDBJ whole genome shotgun (WGS) entry which is preliminary data.</text>
</comment>
<name>A0A0R1K6F3_9LACO</name>
<reference evidence="1 2" key="1">
    <citation type="journal article" date="2015" name="Genome Announc.">
        <title>Expanding the biotechnology potential of lactobacilli through comparative genomics of 213 strains and associated genera.</title>
        <authorList>
            <person name="Sun Z."/>
            <person name="Harris H.M."/>
            <person name="McCann A."/>
            <person name="Guo C."/>
            <person name="Argimon S."/>
            <person name="Zhang W."/>
            <person name="Yang X."/>
            <person name="Jeffery I.B."/>
            <person name="Cooney J.C."/>
            <person name="Kagawa T.F."/>
            <person name="Liu W."/>
            <person name="Song Y."/>
            <person name="Salvetti E."/>
            <person name="Wrobel A."/>
            <person name="Rasinkangas P."/>
            <person name="Parkhill J."/>
            <person name="Rea M.C."/>
            <person name="O'Sullivan O."/>
            <person name="Ritari J."/>
            <person name="Douillard F.P."/>
            <person name="Paul Ross R."/>
            <person name="Yang R."/>
            <person name="Briner A.E."/>
            <person name="Felis G.E."/>
            <person name="de Vos W.M."/>
            <person name="Barrangou R."/>
            <person name="Klaenhammer T.R."/>
            <person name="Caufield P.W."/>
            <person name="Cui Y."/>
            <person name="Zhang H."/>
            <person name="O'Toole P.W."/>
        </authorList>
    </citation>
    <scope>NUCLEOTIDE SEQUENCE [LARGE SCALE GENOMIC DNA]</scope>
    <source>
        <strain evidence="1 2">DSM 19682</strain>
    </source>
</reference>
<dbReference type="STRING" id="1423775.FD03_GL001348"/>
<accession>A0A0R1K6F3</accession>
<dbReference type="eggNOG" id="ENOG5032A5E">
    <property type="taxonomic scope" value="Bacteria"/>
</dbReference>
<sequence length="127" mass="14283">MINNGTCAVVIVHGQSEYAMINSIKSKLRLNIQIFARNKGKSSIQIDGLPAIFDNSIFRSRKALLKEYATIECNKKKLIDFKIFTVMDVDDCKDGSVRNNYINGNISGLGDSDLKEYVQPIYCLENL</sequence>
<gene>
    <name evidence="1" type="ORF">FD03_GL001348</name>
</gene>
<dbReference type="AlphaFoldDB" id="A0A0R1K6F3"/>
<dbReference type="OrthoDB" id="3078265at2"/>
<dbReference type="EMBL" id="AZDZ01000019">
    <property type="protein sequence ID" value="KRK78988.1"/>
    <property type="molecule type" value="Genomic_DNA"/>
</dbReference>
<proteinExistence type="predicted"/>